<evidence type="ECO:0000256" key="3">
    <source>
        <dbReference type="ARBA" id="ARBA00022448"/>
    </source>
</evidence>
<dbReference type="STRING" id="1834191.A5886_002209"/>
<evidence type="ECO:0000256" key="7">
    <source>
        <dbReference type="ARBA" id="ARBA00023136"/>
    </source>
</evidence>
<comment type="similarity">
    <text evidence="2 8">Belongs to the prokaryotic riboflavin transporter (P-RFT) (TC 2.A.87) family.</text>
</comment>
<sequence length="197" mass="21862">MNNKTRKMVTIAMCAAMGTVLQFIAFPIFPAFSFLKIDFSDIPVMIMMFLFGPLSGVLTALLRSILHLFLSGFSPTDLVGDTASFFATCAFTLPMYYFFRKGIHRKNKTVGVISGILSLAIFMSIANLFVITPIYLHLFGMNADQFLGMSLARYVAIGIFPFNLIKGAIVSGVFLVLHAKLLPWLARKQPHHATARK</sequence>
<keyword evidence="4 8" id="KW-1003">Cell membrane</keyword>
<evidence type="ECO:0000313" key="10">
    <source>
        <dbReference type="EMBL" id="OTN77129.1"/>
    </source>
</evidence>
<dbReference type="OrthoDB" id="9809216at2"/>
<evidence type="ECO:0000256" key="4">
    <source>
        <dbReference type="ARBA" id="ARBA00022475"/>
    </source>
</evidence>
<evidence type="ECO:0000256" key="1">
    <source>
        <dbReference type="ARBA" id="ARBA00004651"/>
    </source>
</evidence>
<keyword evidence="7 8" id="KW-0472">Membrane</keyword>
<evidence type="ECO:0000256" key="2">
    <source>
        <dbReference type="ARBA" id="ARBA00005540"/>
    </source>
</evidence>
<dbReference type="RefSeq" id="WP_086275190.1">
    <property type="nucleotide sequence ID" value="NZ_NGKU01000001.1"/>
</dbReference>
<dbReference type="GO" id="GO:0005886">
    <property type="term" value="C:plasma membrane"/>
    <property type="evidence" value="ECO:0007669"/>
    <property type="project" value="UniProtKB-SubCell"/>
</dbReference>
<reference evidence="10 11" key="1">
    <citation type="submission" date="2017-05" db="EMBL/GenBank/DDBJ databases">
        <title>The Genome Sequence of Enterococcus sp. 8G7_MSG3316.</title>
        <authorList>
            <consortium name="The Broad Institute Genomics Platform"/>
            <consortium name="The Broad Institute Genomic Center for Infectious Diseases"/>
            <person name="Earl A."/>
            <person name="Manson A."/>
            <person name="Schwartman J."/>
            <person name="Gilmore M."/>
            <person name="Abouelleil A."/>
            <person name="Cao P."/>
            <person name="Chapman S."/>
            <person name="Cusick C."/>
            <person name="Shea T."/>
            <person name="Young S."/>
            <person name="Neafsey D."/>
            <person name="Nusbaum C."/>
            <person name="Birren B."/>
        </authorList>
    </citation>
    <scope>NUCLEOTIDE SEQUENCE [LARGE SCALE GENOMIC DNA]</scope>
    <source>
        <strain evidence="10 11">8G7_MSG3316</strain>
    </source>
</reference>
<keyword evidence="6 9" id="KW-1133">Transmembrane helix</keyword>
<dbReference type="Pfam" id="PF12822">
    <property type="entry name" value="ECF_trnsprt"/>
    <property type="match status" value="1"/>
</dbReference>
<dbReference type="Gene3D" id="1.10.1760.20">
    <property type="match status" value="1"/>
</dbReference>
<name>A0A242A880_9ENTE</name>
<comment type="caution">
    <text evidence="10">The sequence shown here is derived from an EMBL/GenBank/DDBJ whole genome shotgun (WGS) entry which is preliminary data.</text>
</comment>
<accession>A0A242A880</accession>
<protein>
    <recommendedName>
        <fullName evidence="8">Riboflavin transporter</fullName>
    </recommendedName>
</protein>
<evidence type="ECO:0000256" key="8">
    <source>
        <dbReference type="PIRNR" id="PIRNR037778"/>
    </source>
</evidence>
<proteinExistence type="inferred from homology"/>
<comment type="function">
    <text evidence="8">Probably a riboflavin-binding protein that interacts with the energy-coupling factor (ECF) ABC-transporter complex.</text>
</comment>
<keyword evidence="5 9" id="KW-0812">Transmembrane</keyword>
<dbReference type="PANTHER" id="PTHR38438">
    <property type="entry name" value="RIBOFLAVIN TRANSPORTER RIBU"/>
    <property type="match status" value="1"/>
</dbReference>
<gene>
    <name evidence="10" type="ORF">A5886_002209</name>
</gene>
<evidence type="ECO:0000313" key="11">
    <source>
        <dbReference type="Proteomes" id="UP000195043"/>
    </source>
</evidence>
<feature type="transmembrane region" description="Helical" evidence="9">
    <location>
        <begin position="155"/>
        <end position="177"/>
    </location>
</feature>
<feature type="transmembrane region" description="Helical" evidence="9">
    <location>
        <begin position="44"/>
        <end position="70"/>
    </location>
</feature>
<keyword evidence="11" id="KW-1185">Reference proteome</keyword>
<dbReference type="PIRSF" id="PIRSF037778">
    <property type="entry name" value="UCP037778_transp_RibU"/>
    <property type="match status" value="1"/>
</dbReference>
<dbReference type="InterPro" id="IPR025720">
    <property type="entry name" value="RibU"/>
</dbReference>
<organism evidence="10 11">
    <name type="scientific">Candidatus Enterococcus testudinis</name>
    <dbReference type="NCBI Taxonomy" id="1834191"/>
    <lineage>
        <taxon>Bacteria</taxon>
        <taxon>Bacillati</taxon>
        <taxon>Bacillota</taxon>
        <taxon>Bacilli</taxon>
        <taxon>Lactobacillales</taxon>
        <taxon>Enterococcaceae</taxon>
        <taxon>Enterococcus</taxon>
    </lineage>
</organism>
<dbReference type="GO" id="GO:0032217">
    <property type="term" value="F:riboflavin transmembrane transporter activity"/>
    <property type="evidence" value="ECO:0007669"/>
    <property type="project" value="UniProtKB-UniRule"/>
</dbReference>
<dbReference type="EMBL" id="NGKU01000001">
    <property type="protein sequence ID" value="OTN77129.1"/>
    <property type="molecule type" value="Genomic_DNA"/>
</dbReference>
<keyword evidence="3 8" id="KW-0813">Transport</keyword>
<feature type="transmembrane region" description="Helical" evidence="9">
    <location>
        <begin position="111"/>
        <end position="135"/>
    </location>
</feature>
<evidence type="ECO:0000256" key="9">
    <source>
        <dbReference type="SAM" id="Phobius"/>
    </source>
</evidence>
<evidence type="ECO:0000256" key="6">
    <source>
        <dbReference type="ARBA" id="ARBA00022989"/>
    </source>
</evidence>
<dbReference type="InterPro" id="IPR024529">
    <property type="entry name" value="ECF_trnsprt_substrate-spec"/>
</dbReference>
<feature type="transmembrane region" description="Helical" evidence="9">
    <location>
        <begin position="6"/>
        <end position="32"/>
    </location>
</feature>
<evidence type="ECO:0000256" key="5">
    <source>
        <dbReference type="ARBA" id="ARBA00022692"/>
    </source>
</evidence>
<dbReference type="PANTHER" id="PTHR38438:SF1">
    <property type="entry name" value="RIBOFLAVIN TRANSPORTER RIBU"/>
    <property type="match status" value="1"/>
</dbReference>
<dbReference type="Proteomes" id="UP000195043">
    <property type="component" value="Unassembled WGS sequence"/>
</dbReference>
<dbReference type="AlphaFoldDB" id="A0A242A880"/>
<comment type="subcellular location">
    <subcellularLocation>
        <location evidence="1">Cell membrane</location>
        <topology evidence="1">Multi-pass membrane protein</topology>
    </subcellularLocation>
</comment>